<reference evidence="1 2" key="1">
    <citation type="submission" date="2015-01" db="EMBL/GenBank/DDBJ databases">
        <title>Evolution of Trichinella species and genotypes.</title>
        <authorList>
            <person name="Korhonen P.K."/>
            <person name="Edoardo P."/>
            <person name="Giuseppe L.R."/>
            <person name="Gasser R.B."/>
        </authorList>
    </citation>
    <scope>NUCLEOTIDE SEQUENCE [LARGE SCALE GENOMIC DNA]</scope>
    <source>
        <strain evidence="1">ISS37</strain>
    </source>
</reference>
<protein>
    <submittedName>
        <fullName evidence="1">Uncharacterized protein</fullName>
    </submittedName>
</protein>
<proteinExistence type="predicted"/>
<dbReference type="Proteomes" id="UP000054630">
    <property type="component" value="Unassembled WGS sequence"/>
</dbReference>
<dbReference type="OrthoDB" id="5928074at2759"/>
<organism evidence="1 2">
    <name type="scientific">Trichinella nelsoni</name>
    <dbReference type="NCBI Taxonomy" id="6336"/>
    <lineage>
        <taxon>Eukaryota</taxon>
        <taxon>Metazoa</taxon>
        <taxon>Ecdysozoa</taxon>
        <taxon>Nematoda</taxon>
        <taxon>Enoplea</taxon>
        <taxon>Dorylaimia</taxon>
        <taxon>Trichinellida</taxon>
        <taxon>Trichinellidae</taxon>
        <taxon>Trichinella</taxon>
    </lineage>
</organism>
<accession>A0A0V0RFY4</accession>
<name>A0A0V0RFY4_9BILA</name>
<comment type="caution">
    <text evidence="1">The sequence shown here is derived from an EMBL/GenBank/DDBJ whole genome shotgun (WGS) entry which is preliminary data.</text>
</comment>
<dbReference type="AlphaFoldDB" id="A0A0V0RFY4"/>
<sequence length="128" mass="15171">MGFVFKFLIPNYFSSVGSPRNAYIDMTKEESQYRWYGERLERPLPYLENFMPLSLMRKATFIDNVSQKCSSEITDNLSLISTVDDGTRYRYRLNKPVVFTSKALKTCIKKLITEDWFMQQKYSHLDTH</sequence>
<evidence type="ECO:0000313" key="1">
    <source>
        <dbReference type="EMBL" id="KRX13383.1"/>
    </source>
</evidence>
<evidence type="ECO:0000313" key="2">
    <source>
        <dbReference type="Proteomes" id="UP000054630"/>
    </source>
</evidence>
<keyword evidence="2" id="KW-1185">Reference proteome</keyword>
<gene>
    <name evidence="1" type="ORF">T07_10500</name>
</gene>
<dbReference type="EMBL" id="JYDL01000205">
    <property type="protein sequence ID" value="KRX13383.1"/>
    <property type="molecule type" value="Genomic_DNA"/>
</dbReference>